<dbReference type="STRING" id="1391654.AKJ09_02341"/>
<dbReference type="Proteomes" id="UP000064967">
    <property type="component" value="Chromosome"/>
</dbReference>
<keyword evidence="2" id="KW-1185">Reference proteome</keyword>
<dbReference type="EMBL" id="CP012333">
    <property type="protein sequence ID" value="AKU95677.1"/>
    <property type="molecule type" value="Genomic_DNA"/>
</dbReference>
<protein>
    <submittedName>
        <fullName evidence="1">Uncharacterized protein</fullName>
    </submittedName>
</protein>
<dbReference type="AlphaFoldDB" id="A0A0K1PQ77"/>
<gene>
    <name evidence="1" type="ORF">AKJ09_02341</name>
</gene>
<organism evidence="1 2">
    <name type="scientific">Labilithrix luteola</name>
    <dbReference type="NCBI Taxonomy" id="1391654"/>
    <lineage>
        <taxon>Bacteria</taxon>
        <taxon>Pseudomonadati</taxon>
        <taxon>Myxococcota</taxon>
        <taxon>Polyangia</taxon>
        <taxon>Polyangiales</taxon>
        <taxon>Labilitrichaceae</taxon>
        <taxon>Labilithrix</taxon>
    </lineage>
</organism>
<accession>A0A0K1PQ77</accession>
<sequence>MSCRIISKDSAVACRVCGRQITGEAWERLILRERLEPKEVQRILLGWSDRFCVEVRYCGECGTQIAVMVAVQES</sequence>
<name>A0A0K1PQ77_9BACT</name>
<proteinExistence type="predicted"/>
<evidence type="ECO:0000313" key="1">
    <source>
        <dbReference type="EMBL" id="AKU95677.1"/>
    </source>
</evidence>
<dbReference type="KEGG" id="llu:AKJ09_02341"/>
<reference evidence="1 2" key="1">
    <citation type="submission" date="2015-08" db="EMBL/GenBank/DDBJ databases">
        <authorList>
            <person name="Babu N.S."/>
            <person name="Beckwith C.J."/>
            <person name="Beseler K.G."/>
            <person name="Brison A."/>
            <person name="Carone J.V."/>
            <person name="Caskin T.P."/>
            <person name="Diamond M."/>
            <person name="Durham M.E."/>
            <person name="Foxe J.M."/>
            <person name="Go M."/>
            <person name="Henderson B.A."/>
            <person name="Jones I.B."/>
            <person name="McGettigan J.A."/>
            <person name="Micheletti S.J."/>
            <person name="Nasrallah M.E."/>
            <person name="Ortiz D."/>
            <person name="Piller C.R."/>
            <person name="Privatt S.R."/>
            <person name="Schneider S.L."/>
            <person name="Sharp S."/>
            <person name="Smith T.C."/>
            <person name="Stanton J.D."/>
            <person name="Ullery H.E."/>
            <person name="Wilson R.J."/>
            <person name="Serrano M.G."/>
            <person name="Buck G."/>
            <person name="Lee V."/>
            <person name="Wang Y."/>
            <person name="Carvalho R."/>
            <person name="Voegtly L."/>
            <person name="Shi R."/>
            <person name="Duckworth R."/>
            <person name="Johnson A."/>
            <person name="Loviza R."/>
            <person name="Walstead R."/>
            <person name="Shah Z."/>
            <person name="Kiflezghi M."/>
            <person name="Wade K."/>
            <person name="Ball S.L."/>
            <person name="Bradley K.W."/>
            <person name="Asai D.J."/>
            <person name="Bowman C.A."/>
            <person name="Russell D.A."/>
            <person name="Pope W.H."/>
            <person name="Jacobs-Sera D."/>
            <person name="Hendrix R.W."/>
            <person name="Hatfull G.F."/>
        </authorList>
    </citation>
    <scope>NUCLEOTIDE SEQUENCE [LARGE SCALE GENOMIC DNA]</scope>
    <source>
        <strain evidence="1 2">DSM 27648</strain>
    </source>
</reference>
<dbReference type="RefSeq" id="WP_146647080.1">
    <property type="nucleotide sequence ID" value="NZ_CP012333.1"/>
</dbReference>
<evidence type="ECO:0000313" key="2">
    <source>
        <dbReference type="Proteomes" id="UP000064967"/>
    </source>
</evidence>